<protein>
    <submittedName>
        <fullName evidence="2">VWFA domain-containing protein</fullName>
    </submittedName>
</protein>
<accession>A0AC34GNS3</accession>
<dbReference type="Proteomes" id="UP000887579">
    <property type="component" value="Unplaced"/>
</dbReference>
<dbReference type="WBParaSite" id="ES5_v2.g545.t1">
    <property type="protein sequence ID" value="ES5_v2.g545.t1"/>
    <property type="gene ID" value="ES5_v2.g545"/>
</dbReference>
<sequence length="640" mass="70585">MFFKVWVILLISTSFSFGTVDNKKYQLKNGTFADEDCDTVHASVTNCAYYIFVSEDHYADPWQTTWEFAQYFVQNIAPNSSNIYGMRTFGDPSLPWCDVYSRPTKDGILMIISKWIDYVMQGDGRAYYTDVFQNLLNITQIFPNVEIFIQGKTDTITDLPNALSLAKQLASTSATIYVWDTSSDGDQKGLFAVLTGNIPGHVITTPNNLQSLIKAAEQQMFPDFVCRGCGGICSGTSPNPYPPTTSFSYASPSYIPPQSNTSCASLELIFILDRSQSVIEDFYNNFTFADEASASYPAYARFGVIQFSDDPIVSITLGNYSRQDFQNRVYNTVVYDDGGVSNLVDALNAATTQFKQNSVLTNRAIILVLNDVSMVDIINSLDAIHRLENYVSLPIGVITPGRWGNQQEALTHLKILLDNKTELAFPSLAAAENGIPALVESTFPCEKPPACSALIFILESSEAVGADSKLMFLKLAQQISFSIHRNPNQRFGLALYAQEVYQQIQLQTFEEFNKTIADFINIMGDVNFPNGGKTYLQPIFSNLNTVLTSGLYKNYAVLMMGEMEAVKDVGKAATIAKTIATLGADIYVIDESSGTIPYSLWNVITNNAPGHVLNGVGSNQDILFGSLGKSLIPEFNEMGC</sequence>
<proteinExistence type="predicted"/>
<organism evidence="1 2">
    <name type="scientific">Panagrolaimus sp. ES5</name>
    <dbReference type="NCBI Taxonomy" id="591445"/>
    <lineage>
        <taxon>Eukaryota</taxon>
        <taxon>Metazoa</taxon>
        <taxon>Ecdysozoa</taxon>
        <taxon>Nematoda</taxon>
        <taxon>Chromadorea</taxon>
        <taxon>Rhabditida</taxon>
        <taxon>Tylenchina</taxon>
        <taxon>Panagrolaimomorpha</taxon>
        <taxon>Panagrolaimoidea</taxon>
        <taxon>Panagrolaimidae</taxon>
        <taxon>Panagrolaimus</taxon>
    </lineage>
</organism>
<name>A0AC34GNS3_9BILA</name>
<evidence type="ECO:0000313" key="2">
    <source>
        <dbReference type="WBParaSite" id="ES5_v2.g545.t1"/>
    </source>
</evidence>
<evidence type="ECO:0000313" key="1">
    <source>
        <dbReference type="Proteomes" id="UP000887579"/>
    </source>
</evidence>
<reference evidence="2" key="1">
    <citation type="submission" date="2022-11" db="UniProtKB">
        <authorList>
            <consortium name="WormBaseParasite"/>
        </authorList>
    </citation>
    <scope>IDENTIFICATION</scope>
</reference>